<dbReference type="EMBL" id="JAPDRQ010000248">
    <property type="protein sequence ID" value="KAJ9651568.1"/>
    <property type="molecule type" value="Genomic_DNA"/>
</dbReference>
<dbReference type="Proteomes" id="UP001172386">
    <property type="component" value="Unassembled WGS sequence"/>
</dbReference>
<evidence type="ECO:0000313" key="1">
    <source>
        <dbReference type="EMBL" id="KAJ9651568.1"/>
    </source>
</evidence>
<keyword evidence="2" id="KW-1185">Reference proteome</keyword>
<evidence type="ECO:0000313" key="2">
    <source>
        <dbReference type="Proteomes" id="UP001172386"/>
    </source>
</evidence>
<accession>A0ACC2ZVJ2</accession>
<protein>
    <submittedName>
        <fullName evidence="1">Uncharacterized protein</fullName>
    </submittedName>
</protein>
<reference evidence="1" key="1">
    <citation type="submission" date="2022-10" db="EMBL/GenBank/DDBJ databases">
        <title>Culturing micro-colonial fungi from biological soil crusts in the Mojave desert and describing Neophaeococcomyces mojavensis, and introducing the new genera and species Taxawa tesnikishii.</title>
        <authorList>
            <person name="Kurbessoian T."/>
            <person name="Stajich J.E."/>
        </authorList>
    </citation>
    <scope>NUCLEOTIDE SEQUENCE</scope>
    <source>
        <strain evidence="1">JES_112</strain>
    </source>
</reference>
<proteinExistence type="predicted"/>
<name>A0ACC2ZVJ2_9EURO</name>
<gene>
    <name evidence="1" type="ORF">H2198_009154</name>
</gene>
<sequence>MLPKLWRRKPVDNMTQLASNHQETSNPIELIDMAEPGEFNSSSPNLLRHTCFLSESLPVNGSVSRMYAPTYSSDGVPIEQFIVCHSDSKPAVTGHERENMFSWRPGKMENIKAFEKLELPAPKETGISNFPLGQLQHKDFARSAIESPNFIACKSRLPELRPSTTPMLSPEAPRFEMEVYQGKPKQSAYIRHEASMACPGTTHMNNSTDYAAYHTFPISARVPILTTSIQDFDFTFVDLVSPEPSLVEALPLTPTSGRSRRFSFEFGAPDDSLTIEESYQASLQHGRLFEDTNCAGSFLGLDSDAKGDEIEIDCSILPPSPLLTTKSTPEPTPLPSPMPTSLPKTRYYPGALAALGGYLSLRRKGPRGTLKISHYSNV</sequence>
<organism evidence="1 2">
    <name type="scientific">Neophaeococcomyces mojaviensis</name>
    <dbReference type="NCBI Taxonomy" id="3383035"/>
    <lineage>
        <taxon>Eukaryota</taxon>
        <taxon>Fungi</taxon>
        <taxon>Dikarya</taxon>
        <taxon>Ascomycota</taxon>
        <taxon>Pezizomycotina</taxon>
        <taxon>Eurotiomycetes</taxon>
        <taxon>Chaetothyriomycetidae</taxon>
        <taxon>Chaetothyriales</taxon>
        <taxon>Chaetothyriales incertae sedis</taxon>
        <taxon>Neophaeococcomyces</taxon>
    </lineage>
</organism>
<comment type="caution">
    <text evidence="1">The sequence shown here is derived from an EMBL/GenBank/DDBJ whole genome shotgun (WGS) entry which is preliminary data.</text>
</comment>